<sequence length="126" mass="14255">MSILFRNASSGKEFIINNLDLDKVEVTFADGFRKKHLLSLASMSAESGSFSEQFFDKKRDDHALIAKVAFENHSVFNRSDLLSIERAILELEGIKDDVQGIYGIFKDAQETLNTQQVAIFETDITY</sequence>
<name>A0A066RPF9_9GAMM</name>
<evidence type="ECO:0000313" key="2">
    <source>
        <dbReference type="Proteomes" id="UP000027192"/>
    </source>
</evidence>
<comment type="caution">
    <text evidence="1">The sequence shown here is derived from an EMBL/GenBank/DDBJ whole genome shotgun (WGS) entry which is preliminary data.</text>
</comment>
<dbReference type="RefSeq" id="WP_036754016.1">
    <property type="nucleotide sequence ID" value="NZ_JAGSGC010000004.1"/>
</dbReference>
<evidence type="ECO:0000313" key="1">
    <source>
        <dbReference type="EMBL" id="KDM91006.1"/>
    </source>
</evidence>
<dbReference type="EMBL" id="JMIB01000027">
    <property type="protein sequence ID" value="KDM91006.1"/>
    <property type="molecule type" value="Genomic_DNA"/>
</dbReference>
<organism evidence="1 2">
    <name type="scientific">Photobacterium galatheae</name>
    <dbReference type="NCBI Taxonomy" id="1654360"/>
    <lineage>
        <taxon>Bacteria</taxon>
        <taxon>Pseudomonadati</taxon>
        <taxon>Pseudomonadota</taxon>
        <taxon>Gammaproteobacteria</taxon>
        <taxon>Vibrionales</taxon>
        <taxon>Vibrionaceae</taxon>
        <taxon>Photobacterium</taxon>
    </lineage>
</organism>
<keyword evidence="2" id="KW-1185">Reference proteome</keyword>
<proteinExistence type="predicted"/>
<reference evidence="1 2" key="1">
    <citation type="submission" date="2014-04" db="EMBL/GenBank/DDBJ databases">
        <title>Draft genome sequence of Photobacterium halotolerans S2753: a solonamide, ngercheumicin and holomycin producer.</title>
        <authorList>
            <person name="Machado H.R."/>
            <person name="Gram L."/>
        </authorList>
    </citation>
    <scope>NUCLEOTIDE SEQUENCE [LARGE SCALE GENOMIC DNA]</scope>
    <source>
        <strain evidence="1 2">S2753</strain>
    </source>
</reference>
<accession>A0A066RPF9</accession>
<protein>
    <submittedName>
        <fullName evidence="1">Uncharacterized protein</fullName>
    </submittedName>
</protein>
<gene>
    <name evidence="1" type="ORF">EA58_14745</name>
</gene>
<dbReference type="AlphaFoldDB" id="A0A066RPF9"/>
<dbReference type="Proteomes" id="UP000027192">
    <property type="component" value="Unassembled WGS sequence"/>
</dbReference>